<protein>
    <submittedName>
        <fullName evidence="1">Uncharacterized protein</fullName>
    </submittedName>
</protein>
<comment type="caution">
    <text evidence="1">The sequence shown here is derived from an EMBL/GenBank/DDBJ whole genome shotgun (WGS) entry which is preliminary data.</text>
</comment>
<proteinExistence type="predicted"/>
<reference evidence="1" key="1">
    <citation type="journal article" date="2021" name="Environ. Microbiol.">
        <title>Gene family expansions and transcriptome signatures uncover fungal adaptations to wood decay.</title>
        <authorList>
            <person name="Hage H."/>
            <person name="Miyauchi S."/>
            <person name="Viragh M."/>
            <person name="Drula E."/>
            <person name="Min B."/>
            <person name="Chaduli D."/>
            <person name="Navarro D."/>
            <person name="Favel A."/>
            <person name="Norest M."/>
            <person name="Lesage-Meessen L."/>
            <person name="Balint B."/>
            <person name="Merenyi Z."/>
            <person name="de Eugenio L."/>
            <person name="Morin E."/>
            <person name="Martinez A.T."/>
            <person name="Baldrian P."/>
            <person name="Stursova M."/>
            <person name="Martinez M.J."/>
            <person name="Novotny C."/>
            <person name="Magnuson J.K."/>
            <person name="Spatafora J.W."/>
            <person name="Maurice S."/>
            <person name="Pangilinan J."/>
            <person name="Andreopoulos W."/>
            <person name="LaButti K."/>
            <person name="Hundley H."/>
            <person name="Na H."/>
            <person name="Kuo A."/>
            <person name="Barry K."/>
            <person name="Lipzen A."/>
            <person name="Henrissat B."/>
            <person name="Riley R."/>
            <person name="Ahrendt S."/>
            <person name="Nagy L.G."/>
            <person name="Grigoriev I.V."/>
            <person name="Martin F."/>
            <person name="Rosso M.N."/>
        </authorList>
    </citation>
    <scope>NUCLEOTIDE SEQUENCE</scope>
    <source>
        <strain evidence="1">CBS 384.51</strain>
    </source>
</reference>
<sequence length="331" mass="37327">MLHPIVVDYLIVLGKRWGIDLADPCKIKESDSLVLKCSDGAMIPASRKMLSMASDTFGDGPDIIDVQEHSETIDALLSFLYPINDPTIKTIEANVAILEAAKKYGMSLVQERAREQLEIKAKSQPLQVYAIALSKARASLEDEIRMAAKFSLMHALDPWSETLPIEFEHVSGRDYARLLDYHRACKDAVGELFKEETKERSDTVYSASFLCDHIASLTSTESWLFRPRRGKSYVRILLPTPLSKGDNVDEPQKAAPHKVYAPSWWVDWMVKTIDRLKQKPHPDVVTDESFMELLVKAISMHPHESNVPDVIGRFKEVFVRAVDEAVGQVSF</sequence>
<dbReference type="EMBL" id="MU274924">
    <property type="protein sequence ID" value="KAI0086295.1"/>
    <property type="molecule type" value="Genomic_DNA"/>
</dbReference>
<name>A0ACB8TWE0_9APHY</name>
<evidence type="ECO:0000313" key="1">
    <source>
        <dbReference type="EMBL" id="KAI0086295.1"/>
    </source>
</evidence>
<evidence type="ECO:0000313" key="2">
    <source>
        <dbReference type="Proteomes" id="UP001055072"/>
    </source>
</evidence>
<keyword evidence="2" id="KW-1185">Reference proteome</keyword>
<dbReference type="Proteomes" id="UP001055072">
    <property type="component" value="Unassembled WGS sequence"/>
</dbReference>
<gene>
    <name evidence="1" type="ORF">BDY19DRAFT_960739</name>
</gene>
<organism evidence="1 2">
    <name type="scientific">Irpex rosettiformis</name>
    <dbReference type="NCBI Taxonomy" id="378272"/>
    <lineage>
        <taxon>Eukaryota</taxon>
        <taxon>Fungi</taxon>
        <taxon>Dikarya</taxon>
        <taxon>Basidiomycota</taxon>
        <taxon>Agaricomycotina</taxon>
        <taxon>Agaricomycetes</taxon>
        <taxon>Polyporales</taxon>
        <taxon>Irpicaceae</taxon>
        <taxon>Irpex</taxon>
    </lineage>
</organism>
<accession>A0ACB8TWE0</accession>